<comment type="pathway">
    <text evidence="6">Sulfur metabolism; glutathione metabolism.</text>
</comment>
<keyword evidence="7" id="KW-0732">Signal</keyword>
<dbReference type="GO" id="GO:0036374">
    <property type="term" value="F:glutathione hydrolase activity"/>
    <property type="evidence" value="ECO:0007669"/>
    <property type="project" value="UniProtKB-UniRule"/>
</dbReference>
<dbReference type="Proteomes" id="UP001170713">
    <property type="component" value="Unassembled WGS sequence"/>
</dbReference>
<evidence type="ECO:0000256" key="1">
    <source>
        <dbReference type="ARBA" id="ARBA00001049"/>
    </source>
</evidence>
<dbReference type="NCBIfam" id="TIGR00066">
    <property type="entry name" value="g_glut_trans"/>
    <property type="match status" value="1"/>
</dbReference>
<evidence type="ECO:0000313" key="9">
    <source>
        <dbReference type="Proteomes" id="UP001170713"/>
    </source>
</evidence>
<comment type="subunit">
    <text evidence="6">This enzyme consists of two polypeptide chains, which are synthesized in precursor form from a single polypeptide.</text>
</comment>
<dbReference type="InterPro" id="IPR029055">
    <property type="entry name" value="Ntn_hydrolases_N"/>
</dbReference>
<keyword evidence="6 8" id="KW-0808">Transferase</keyword>
<feature type="chain" id="PRO_5043532541" description="Glutathione hydrolase proenzyme" evidence="7">
    <location>
        <begin position="29"/>
        <end position="585"/>
    </location>
</feature>
<comment type="PTM">
    <text evidence="6">Cleaved by autocatalysis into a large and a small subunit.</text>
</comment>
<dbReference type="Pfam" id="PF01019">
    <property type="entry name" value="G_glu_transpept"/>
    <property type="match status" value="1"/>
</dbReference>
<sequence>MKLEKKELFSKLALSTLLLGSFVTSIYAETPPGKYCNTASACLDPMVTHAAVTTPNYLATQAAIETLQKGGNAVDAAISAASTLAVVYPQMNTIGGDNFWLIYNAKTKEVKALNASGRAGENVSIDFYKSKGYDKIPNRGYLSANTVPGIVSGWDEAYKYASKSMTNKGLPWKELFNKSILYASEGFAVTPSLARWQAINTDTKDSITRNLQRFDEFKHVYLKEDGSPYQVGEILKQPDLSKTLKLIANKGAKEFYEGSIAKAIVKDLKENGGVLTLNDFKQHTADWVDPLSIKYRQYTAYNLPPNTQGVASLEILNILNNFDLSSIPEGSADYYHLMTEATKEAFIDRDKYLTDPTFSPIPLDFLLSEQHGKDQSERIDMNKTAGKNPPLEPKGDTIWLGVIDKDGNAVSLIQSIYWDFGSAIVAKGTGVLLQNRGSFFSLNPNNINHLEPKKRTFHTLNAAMMLDKNNQPILIYGTMGGEGQPQTQAAIATRVIDYGMSVQDSVAAPRWLYGRTWGSESNSLKLEGRISQDVVQTLKDKGQPIEVLDEYTDTMGHAGAISINQDTGVISAATDPRSDGLAAGY</sequence>
<dbReference type="GO" id="GO:0006751">
    <property type="term" value="P:glutathione catabolic process"/>
    <property type="evidence" value="ECO:0007669"/>
    <property type="project" value="UniProtKB-UniRule"/>
</dbReference>
<dbReference type="EC" id="2.3.2.2" evidence="6"/>
<name>A0AAW7Q0V3_9BACT</name>
<dbReference type="EC" id="3.4.19.13" evidence="6"/>
<evidence type="ECO:0000256" key="2">
    <source>
        <dbReference type="ARBA" id="ARBA00001089"/>
    </source>
</evidence>
<dbReference type="Gene3D" id="3.60.20.40">
    <property type="match status" value="1"/>
</dbReference>
<keyword evidence="6 8" id="KW-0012">Acyltransferase</keyword>
<keyword evidence="6" id="KW-0865">Zymogen</keyword>
<dbReference type="InterPro" id="IPR043138">
    <property type="entry name" value="GGT_lsub"/>
</dbReference>
<dbReference type="PRINTS" id="PR01210">
    <property type="entry name" value="GGTRANSPTASE"/>
</dbReference>
<reference evidence="8" key="2">
    <citation type="submission" date="2023-01" db="EMBL/GenBank/DDBJ databases">
        <authorList>
            <person name="Uljanovas D."/>
        </authorList>
    </citation>
    <scope>NUCLEOTIDE SEQUENCE</scope>
    <source>
        <strain evidence="8">W48</strain>
    </source>
</reference>
<comment type="catalytic activity">
    <reaction evidence="2 6">
        <text>glutathione + H2O = L-cysteinylglycine + L-glutamate</text>
        <dbReference type="Rhea" id="RHEA:28807"/>
        <dbReference type="ChEBI" id="CHEBI:15377"/>
        <dbReference type="ChEBI" id="CHEBI:29985"/>
        <dbReference type="ChEBI" id="CHEBI:57925"/>
        <dbReference type="ChEBI" id="CHEBI:61694"/>
        <dbReference type="EC" id="3.4.19.13"/>
    </reaction>
</comment>
<dbReference type="GO" id="GO:0006750">
    <property type="term" value="P:glutathione biosynthetic process"/>
    <property type="evidence" value="ECO:0007669"/>
    <property type="project" value="UniProtKB-KW"/>
</dbReference>
<dbReference type="PANTHER" id="PTHR43881:SF5">
    <property type="entry name" value="GAMMA-GLUTAMYLTRANSPEPTIDASE"/>
    <property type="match status" value="1"/>
</dbReference>
<comment type="similarity">
    <text evidence="6">Belongs to the gamma-glutamyltransferase family.</text>
</comment>
<keyword evidence="6" id="KW-0317">Glutathione biosynthesis</keyword>
<organism evidence="8 9">
    <name type="scientific">Aliarcobacter butzleri</name>
    <dbReference type="NCBI Taxonomy" id="28197"/>
    <lineage>
        <taxon>Bacteria</taxon>
        <taxon>Pseudomonadati</taxon>
        <taxon>Campylobacterota</taxon>
        <taxon>Epsilonproteobacteria</taxon>
        <taxon>Campylobacterales</taxon>
        <taxon>Arcobacteraceae</taxon>
        <taxon>Aliarcobacter</taxon>
    </lineage>
</organism>
<feature type="active site" description="Nucleophile" evidence="4">
    <location>
        <position position="397"/>
    </location>
</feature>
<evidence type="ECO:0000256" key="5">
    <source>
        <dbReference type="PIRSR" id="PIRSR600101-2"/>
    </source>
</evidence>
<dbReference type="InterPro" id="IPR043137">
    <property type="entry name" value="GGT_ssub_C"/>
</dbReference>
<comment type="caution">
    <text evidence="8">The sequence shown here is derived from an EMBL/GenBank/DDBJ whole genome shotgun (WGS) entry which is preliminary data.</text>
</comment>
<reference evidence="8" key="1">
    <citation type="journal article" date="2023" name="Microorganisms">
        <title>Genomic Characterization of Arcobacter butzleri Strains Isolated from Various Sources in Lithuania.</title>
        <authorList>
            <person name="Uljanovas D."/>
            <person name="Golz G."/>
            <person name="Fleischmann S."/>
            <person name="Kudirkiene E."/>
            <person name="Kasetiene N."/>
            <person name="Grineviciene A."/>
            <person name="Tamuleviciene E."/>
            <person name="Aksomaitiene J."/>
            <person name="Alter T."/>
            <person name="Malakauskas M."/>
        </authorList>
    </citation>
    <scope>NUCLEOTIDE SEQUENCE</scope>
    <source>
        <strain evidence="8">W48</strain>
    </source>
</reference>
<evidence type="ECO:0000256" key="6">
    <source>
        <dbReference type="RuleBase" id="RU368036"/>
    </source>
</evidence>
<dbReference type="SUPFAM" id="SSF56235">
    <property type="entry name" value="N-terminal nucleophile aminohydrolases (Ntn hydrolases)"/>
    <property type="match status" value="1"/>
</dbReference>
<comment type="catalytic activity">
    <reaction evidence="3 6">
        <text>an N-terminal (5-L-glutamyl)-[peptide] + an alpha-amino acid = 5-L-glutamyl amino acid + an N-terminal L-alpha-aminoacyl-[peptide]</text>
        <dbReference type="Rhea" id="RHEA:23904"/>
        <dbReference type="Rhea" id="RHEA-COMP:9780"/>
        <dbReference type="Rhea" id="RHEA-COMP:9795"/>
        <dbReference type="ChEBI" id="CHEBI:77644"/>
        <dbReference type="ChEBI" id="CHEBI:78597"/>
        <dbReference type="ChEBI" id="CHEBI:78599"/>
        <dbReference type="ChEBI" id="CHEBI:78608"/>
        <dbReference type="EC" id="2.3.2.2"/>
    </reaction>
</comment>
<dbReference type="GO" id="GO:0103068">
    <property type="term" value="F:leukotriene C4 gamma-glutamyl transferase activity"/>
    <property type="evidence" value="ECO:0007669"/>
    <property type="project" value="UniProtKB-EC"/>
</dbReference>
<evidence type="ECO:0000256" key="7">
    <source>
        <dbReference type="SAM" id="SignalP"/>
    </source>
</evidence>
<dbReference type="AlphaFoldDB" id="A0AAW7Q0V3"/>
<evidence type="ECO:0000256" key="4">
    <source>
        <dbReference type="PIRSR" id="PIRSR600101-1"/>
    </source>
</evidence>
<accession>A0AAW7Q0V3</accession>
<feature type="binding site" evidence="5">
    <location>
        <position position="481"/>
    </location>
    <ligand>
        <name>L-glutamate</name>
        <dbReference type="ChEBI" id="CHEBI:29985"/>
    </ligand>
</feature>
<dbReference type="EMBL" id="JAQJJC010000001">
    <property type="protein sequence ID" value="MDN5113153.1"/>
    <property type="molecule type" value="Genomic_DNA"/>
</dbReference>
<protein>
    <recommendedName>
        <fullName evidence="6">Glutathione hydrolase proenzyme</fullName>
        <ecNumber evidence="6">2.3.2.2</ecNumber>
        <ecNumber evidence="6">3.4.19.13</ecNumber>
    </recommendedName>
    <component>
        <recommendedName>
            <fullName evidence="6">Glutathione hydrolase large chain</fullName>
        </recommendedName>
    </component>
    <component>
        <recommendedName>
            <fullName evidence="6">Glutathione hydrolase small chain</fullName>
        </recommendedName>
    </component>
</protein>
<dbReference type="InterPro" id="IPR052896">
    <property type="entry name" value="GGT-like_enzyme"/>
</dbReference>
<dbReference type="Gene3D" id="1.10.246.130">
    <property type="match status" value="1"/>
</dbReference>
<keyword evidence="6" id="KW-0378">Hydrolase</keyword>
<evidence type="ECO:0000313" key="8">
    <source>
        <dbReference type="EMBL" id="MDN5113153.1"/>
    </source>
</evidence>
<dbReference type="PANTHER" id="PTHR43881">
    <property type="entry name" value="GAMMA-GLUTAMYLTRANSPEPTIDASE (AFU_ORTHOLOGUE AFUA_4G13580)"/>
    <property type="match status" value="1"/>
</dbReference>
<feature type="signal peptide" evidence="7">
    <location>
        <begin position="1"/>
        <end position="28"/>
    </location>
</feature>
<comment type="catalytic activity">
    <reaction evidence="1 6">
        <text>an S-substituted glutathione + H2O = an S-substituted L-cysteinylglycine + L-glutamate</text>
        <dbReference type="Rhea" id="RHEA:59468"/>
        <dbReference type="ChEBI" id="CHEBI:15377"/>
        <dbReference type="ChEBI" id="CHEBI:29985"/>
        <dbReference type="ChEBI" id="CHEBI:90779"/>
        <dbReference type="ChEBI" id="CHEBI:143103"/>
        <dbReference type="EC" id="3.4.19.13"/>
    </reaction>
</comment>
<proteinExistence type="inferred from homology"/>
<gene>
    <name evidence="8" type="primary">ggt</name>
    <name evidence="8" type="ORF">PJV88_00720</name>
</gene>
<evidence type="ECO:0000256" key="3">
    <source>
        <dbReference type="ARBA" id="ARBA00047417"/>
    </source>
</evidence>
<dbReference type="InterPro" id="IPR000101">
    <property type="entry name" value="GGT_peptidase"/>
</dbReference>
<dbReference type="RefSeq" id="WP_301342334.1">
    <property type="nucleotide sequence ID" value="NZ_JAQJJC010000001.1"/>
</dbReference>